<accession>A0A6G1FYU0</accession>
<dbReference type="GeneID" id="54416323"/>
<dbReference type="InterPro" id="IPR013830">
    <property type="entry name" value="SGNH_hydro"/>
</dbReference>
<dbReference type="InterPro" id="IPR037459">
    <property type="entry name" value="RhgT-like"/>
</dbReference>
<dbReference type="EMBL" id="ML975164">
    <property type="protein sequence ID" value="KAF1810871.1"/>
    <property type="molecule type" value="Genomic_DNA"/>
</dbReference>
<dbReference type="InterPro" id="IPR036514">
    <property type="entry name" value="SGNH_hydro_sf"/>
</dbReference>
<dbReference type="Proteomes" id="UP000504638">
    <property type="component" value="Unplaced"/>
</dbReference>
<dbReference type="Pfam" id="PF13472">
    <property type="entry name" value="Lipase_GDSL_2"/>
    <property type="match status" value="1"/>
</dbReference>
<name>A0A6G1FYU0_9PEZI</name>
<evidence type="ECO:0000313" key="4">
    <source>
        <dbReference type="RefSeq" id="XP_033532502.1"/>
    </source>
</evidence>
<feature type="domain" description="SGNH hydrolase-type esterase" evidence="1">
    <location>
        <begin position="17"/>
        <end position="197"/>
    </location>
</feature>
<dbReference type="SUPFAM" id="SSF52266">
    <property type="entry name" value="SGNH hydrolase"/>
    <property type="match status" value="1"/>
</dbReference>
<feature type="non-terminal residue" evidence="2">
    <location>
        <position position="228"/>
    </location>
</feature>
<reference evidence="2 4" key="1">
    <citation type="submission" date="2020-01" db="EMBL/GenBank/DDBJ databases">
        <authorList>
            <consortium name="DOE Joint Genome Institute"/>
            <person name="Haridas S."/>
            <person name="Albert R."/>
            <person name="Binder M."/>
            <person name="Bloem J."/>
            <person name="Labutti K."/>
            <person name="Salamov A."/>
            <person name="Andreopoulos B."/>
            <person name="Baker S.E."/>
            <person name="Barry K."/>
            <person name="Bills G."/>
            <person name="Bluhm B.H."/>
            <person name="Cannon C."/>
            <person name="Castanera R."/>
            <person name="Culley D.E."/>
            <person name="Daum C."/>
            <person name="Ezra D."/>
            <person name="Gonzalez J.B."/>
            <person name="Henrissat B."/>
            <person name="Kuo A."/>
            <person name="Liang C."/>
            <person name="Lipzen A."/>
            <person name="Lutzoni F."/>
            <person name="Magnuson J."/>
            <person name="Mondo S."/>
            <person name="Nolan M."/>
            <person name="Ohm R."/>
            <person name="Pangilinan J."/>
            <person name="Park H.-J."/>
            <person name="Ramirez L."/>
            <person name="Alfaro M."/>
            <person name="Sun H."/>
            <person name="Tritt A."/>
            <person name="Yoshinaga Y."/>
            <person name="Zwiers L.-H."/>
            <person name="Turgeon B.G."/>
            <person name="Goodwin S.B."/>
            <person name="Spatafora J.W."/>
            <person name="Crous P.W."/>
            <person name="Grigoriev I.V."/>
        </authorList>
    </citation>
    <scope>NUCLEOTIDE SEQUENCE</scope>
    <source>
        <strain evidence="2 4">CBS 781.70</strain>
    </source>
</reference>
<dbReference type="AlphaFoldDB" id="A0A6G1FYU0"/>
<proteinExistence type="predicted"/>
<dbReference type="OrthoDB" id="5041285at2759"/>
<organism evidence="2">
    <name type="scientific">Eremomyces bilateralis CBS 781.70</name>
    <dbReference type="NCBI Taxonomy" id="1392243"/>
    <lineage>
        <taxon>Eukaryota</taxon>
        <taxon>Fungi</taxon>
        <taxon>Dikarya</taxon>
        <taxon>Ascomycota</taxon>
        <taxon>Pezizomycotina</taxon>
        <taxon>Dothideomycetes</taxon>
        <taxon>Dothideomycetes incertae sedis</taxon>
        <taxon>Eremomycetales</taxon>
        <taxon>Eremomycetaceae</taxon>
        <taxon>Eremomyces</taxon>
    </lineage>
</organism>
<dbReference type="RefSeq" id="XP_033532502.1">
    <property type="nucleotide sequence ID" value="XM_033675753.1"/>
</dbReference>
<evidence type="ECO:0000313" key="2">
    <source>
        <dbReference type="EMBL" id="KAF1810871.1"/>
    </source>
</evidence>
<keyword evidence="3" id="KW-1185">Reference proteome</keyword>
<dbReference type="PANTHER" id="PTHR43695">
    <property type="entry name" value="PUTATIVE (AFU_ORTHOLOGUE AFUA_2G17250)-RELATED"/>
    <property type="match status" value="1"/>
</dbReference>
<reference evidence="4" key="2">
    <citation type="submission" date="2020-04" db="EMBL/GenBank/DDBJ databases">
        <authorList>
            <consortium name="NCBI Genome Project"/>
        </authorList>
    </citation>
    <scope>NUCLEOTIDE SEQUENCE</scope>
    <source>
        <strain evidence="4">CBS 781.70</strain>
    </source>
</reference>
<evidence type="ECO:0000259" key="1">
    <source>
        <dbReference type="Pfam" id="PF13472"/>
    </source>
</evidence>
<reference evidence="4" key="3">
    <citation type="submission" date="2025-04" db="UniProtKB">
        <authorList>
            <consortium name="RefSeq"/>
        </authorList>
    </citation>
    <scope>IDENTIFICATION</scope>
    <source>
        <strain evidence="4">CBS 781.70</strain>
    </source>
</reference>
<dbReference type="CDD" id="cd01821">
    <property type="entry name" value="Rhamnogalacturan_acetylesterase_like"/>
    <property type="match status" value="1"/>
</dbReference>
<evidence type="ECO:0000313" key="3">
    <source>
        <dbReference type="Proteomes" id="UP000504638"/>
    </source>
</evidence>
<protein>
    <submittedName>
        <fullName evidence="2 4">GDSL-like Lipase/Acylhydrolase</fullName>
    </submittedName>
</protein>
<dbReference type="Gene3D" id="3.40.50.1110">
    <property type="entry name" value="SGNH hydrolase"/>
    <property type="match status" value="1"/>
</dbReference>
<dbReference type="PANTHER" id="PTHR43695:SF2">
    <property type="entry name" value="PUTATIVE (AFU_ORTHOLOGUE AFUA_2G17250)-RELATED"/>
    <property type="match status" value="1"/>
</dbReference>
<sequence length="228" mass="24131">PSPKANAAALPAHFLLAGDSTTAPQSSGGGGWGNGFLAYLQPPATGKNLGHNGRTTVSYRSDGYWDEVLKEAKSVAGKKQVYVTIQFGHNDQKPDKKISIAQYGANLQKMAGEVKKAGGVPILVTPLTRRSFNGAKVKETFAEENKATVAAAEKAGAWWIDLNGASTEYVNKVGTKVNTAYALKSGDNTHVNAKGSKLFGRMVADLIVAKYPETKGFFKEDAAVSQAI</sequence>
<feature type="non-terminal residue" evidence="2">
    <location>
        <position position="1"/>
    </location>
</feature>
<keyword evidence="2" id="KW-0378">Hydrolase</keyword>
<dbReference type="GO" id="GO:0016787">
    <property type="term" value="F:hydrolase activity"/>
    <property type="evidence" value="ECO:0007669"/>
    <property type="project" value="UniProtKB-KW"/>
</dbReference>
<gene>
    <name evidence="2 4" type="ORF">P152DRAFT_382169</name>
</gene>